<protein>
    <submittedName>
        <fullName evidence="1">Uncharacterized protein</fullName>
    </submittedName>
</protein>
<accession>A0A0E9UJ95</accession>
<evidence type="ECO:0000313" key="1">
    <source>
        <dbReference type="EMBL" id="JAH65939.1"/>
    </source>
</evidence>
<organism evidence="1">
    <name type="scientific">Anguilla anguilla</name>
    <name type="common">European freshwater eel</name>
    <name type="synonym">Muraena anguilla</name>
    <dbReference type="NCBI Taxonomy" id="7936"/>
    <lineage>
        <taxon>Eukaryota</taxon>
        <taxon>Metazoa</taxon>
        <taxon>Chordata</taxon>
        <taxon>Craniata</taxon>
        <taxon>Vertebrata</taxon>
        <taxon>Euteleostomi</taxon>
        <taxon>Actinopterygii</taxon>
        <taxon>Neopterygii</taxon>
        <taxon>Teleostei</taxon>
        <taxon>Anguilliformes</taxon>
        <taxon>Anguillidae</taxon>
        <taxon>Anguilla</taxon>
    </lineage>
</organism>
<reference evidence="1" key="2">
    <citation type="journal article" date="2015" name="Fish Shellfish Immunol.">
        <title>Early steps in the European eel (Anguilla anguilla)-Vibrio vulnificus interaction in the gills: Role of the RtxA13 toxin.</title>
        <authorList>
            <person name="Callol A."/>
            <person name="Pajuelo D."/>
            <person name="Ebbesson L."/>
            <person name="Teles M."/>
            <person name="MacKenzie S."/>
            <person name="Amaro C."/>
        </authorList>
    </citation>
    <scope>NUCLEOTIDE SEQUENCE</scope>
</reference>
<reference evidence="1" key="1">
    <citation type="submission" date="2014-11" db="EMBL/GenBank/DDBJ databases">
        <authorList>
            <person name="Amaro Gonzalez C."/>
        </authorList>
    </citation>
    <scope>NUCLEOTIDE SEQUENCE</scope>
</reference>
<proteinExistence type="predicted"/>
<dbReference type="AlphaFoldDB" id="A0A0E9UJ95"/>
<dbReference type="EMBL" id="GBXM01042638">
    <property type="protein sequence ID" value="JAH65939.1"/>
    <property type="molecule type" value="Transcribed_RNA"/>
</dbReference>
<sequence>MCAGGCSFLNDVYVFCSWWQCEFPH</sequence>
<name>A0A0E9UJ95_ANGAN</name>